<keyword evidence="1" id="KW-0812">Transmembrane</keyword>
<dbReference type="PANTHER" id="PTHR45662">
    <property type="entry name" value="PHOSPHATIDYLINOSITIDE PHOSPHATASE SAC1"/>
    <property type="match status" value="1"/>
</dbReference>
<name>A0A8J5L1D2_ZINOF</name>
<dbReference type="GO" id="GO:0043812">
    <property type="term" value="F:phosphatidylinositol-4-phosphate phosphatase activity"/>
    <property type="evidence" value="ECO:0007669"/>
    <property type="project" value="TreeGrafter"/>
</dbReference>
<sequence length="245" mass="27349">MLLGLIDVFEGVIGLTRSVWKRHRARVSRGSCNTSGRVCGPRGVQAPKECLCQSAGKTKRHENLDVWNKLEAKSQRNTHYKMIYGHPVLSNTTHINYLLLFDFSRYGTRTFQGIANDGWNAIARYYLNNFADGTKQDTIDLLQGHYIVSANQDLNSSTKAGVLETNASFRSTLALVLCGIIFAYLFLQQAQNNSSDLFLSLIWAGSSLGIAAFLRVNGRVFTNRPRSYRSGLGFTNQGTKEDLLE</sequence>
<dbReference type="EMBL" id="JACMSC010000009">
    <property type="protein sequence ID" value="KAG6507244.1"/>
    <property type="molecule type" value="Genomic_DNA"/>
</dbReference>
<proteinExistence type="predicted"/>
<comment type="caution">
    <text evidence="2">The sequence shown here is derived from an EMBL/GenBank/DDBJ whole genome shotgun (WGS) entry which is preliminary data.</text>
</comment>
<gene>
    <name evidence="2" type="ORF">ZIOFF_032586</name>
</gene>
<dbReference type="AlphaFoldDB" id="A0A8J5L1D2"/>
<keyword evidence="1" id="KW-1133">Transmembrane helix</keyword>
<dbReference type="GO" id="GO:0046856">
    <property type="term" value="P:phosphatidylinositol dephosphorylation"/>
    <property type="evidence" value="ECO:0007669"/>
    <property type="project" value="TreeGrafter"/>
</dbReference>
<evidence type="ECO:0000313" key="3">
    <source>
        <dbReference type="Proteomes" id="UP000734854"/>
    </source>
</evidence>
<keyword evidence="3" id="KW-1185">Reference proteome</keyword>
<feature type="transmembrane region" description="Helical" evidence="1">
    <location>
        <begin position="167"/>
        <end position="186"/>
    </location>
</feature>
<evidence type="ECO:0000313" key="2">
    <source>
        <dbReference type="EMBL" id="KAG6507244.1"/>
    </source>
</evidence>
<evidence type="ECO:0000256" key="1">
    <source>
        <dbReference type="SAM" id="Phobius"/>
    </source>
</evidence>
<dbReference type="PANTHER" id="PTHR45662:SF2">
    <property type="entry name" value="PHOSPHATIDYLINOSITOL-3-PHOSPHATASE SAC1"/>
    <property type="match status" value="1"/>
</dbReference>
<organism evidence="2 3">
    <name type="scientific">Zingiber officinale</name>
    <name type="common">Ginger</name>
    <name type="synonym">Amomum zingiber</name>
    <dbReference type="NCBI Taxonomy" id="94328"/>
    <lineage>
        <taxon>Eukaryota</taxon>
        <taxon>Viridiplantae</taxon>
        <taxon>Streptophyta</taxon>
        <taxon>Embryophyta</taxon>
        <taxon>Tracheophyta</taxon>
        <taxon>Spermatophyta</taxon>
        <taxon>Magnoliopsida</taxon>
        <taxon>Liliopsida</taxon>
        <taxon>Zingiberales</taxon>
        <taxon>Zingiberaceae</taxon>
        <taxon>Zingiber</taxon>
    </lineage>
</organism>
<protein>
    <submittedName>
        <fullName evidence="2">Uncharacterized protein</fullName>
    </submittedName>
</protein>
<keyword evidence="1" id="KW-0472">Membrane</keyword>
<accession>A0A8J5L1D2</accession>
<feature type="transmembrane region" description="Helical" evidence="1">
    <location>
        <begin position="198"/>
        <end position="216"/>
    </location>
</feature>
<reference evidence="2 3" key="1">
    <citation type="submission" date="2020-08" db="EMBL/GenBank/DDBJ databases">
        <title>Plant Genome Project.</title>
        <authorList>
            <person name="Zhang R.-G."/>
        </authorList>
    </citation>
    <scope>NUCLEOTIDE SEQUENCE [LARGE SCALE GENOMIC DNA]</scope>
    <source>
        <tissue evidence="2">Rhizome</tissue>
    </source>
</reference>
<dbReference type="GO" id="GO:0005783">
    <property type="term" value="C:endoplasmic reticulum"/>
    <property type="evidence" value="ECO:0007669"/>
    <property type="project" value="TreeGrafter"/>
</dbReference>
<dbReference type="Proteomes" id="UP000734854">
    <property type="component" value="Unassembled WGS sequence"/>
</dbReference>